<evidence type="ECO:0000313" key="2">
    <source>
        <dbReference type="Proteomes" id="UP000056252"/>
    </source>
</evidence>
<accession>A0A0S2KLY9</accession>
<dbReference type="OrthoDB" id="1025741at2"/>
<organism evidence="1 2">
    <name type="scientific">Hoylesella enoeca</name>
    <dbReference type="NCBI Taxonomy" id="76123"/>
    <lineage>
        <taxon>Bacteria</taxon>
        <taxon>Pseudomonadati</taxon>
        <taxon>Bacteroidota</taxon>
        <taxon>Bacteroidia</taxon>
        <taxon>Bacteroidales</taxon>
        <taxon>Prevotellaceae</taxon>
        <taxon>Hoylesella</taxon>
    </lineage>
</organism>
<name>A0A0S2KLY9_9BACT</name>
<keyword evidence="2" id="KW-1185">Reference proteome</keyword>
<dbReference type="Pfam" id="PF13557">
    <property type="entry name" value="Phenol_MetA_deg"/>
    <property type="match status" value="1"/>
</dbReference>
<protein>
    <submittedName>
        <fullName evidence="1">Uncharacterized protein</fullName>
    </submittedName>
</protein>
<reference evidence="2" key="1">
    <citation type="submission" date="2015-11" db="EMBL/GenBank/DDBJ databases">
        <authorList>
            <person name="Holder M.E."/>
            <person name="Ajami N.J."/>
            <person name="Petrosino J.F."/>
        </authorList>
    </citation>
    <scope>NUCLEOTIDE SEQUENCE [LARGE SCALE GENOMIC DNA]</scope>
    <source>
        <strain evidence="2">F0113</strain>
    </source>
</reference>
<dbReference type="InterPro" id="IPR025737">
    <property type="entry name" value="FApF"/>
</dbReference>
<gene>
    <name evidence="1" type="ORF">AS203_09700</name>
</gene>
<dbReference type="EMBL" id="CP013195">
    <property type="protein sequence ID" value="ALO49329.1"/>
    <property type="molecule type" value="Genomic_DNA"/>
</dbReference>
<dbReference type="SUPFAM" id="SSF56935">
    <property type="entry name" value="Porins"/>
    <property type="match status" value="1"/>
</dbReference>
<dbReference type="RefSeq" id="WP_051559119.1">
    <property type="nucleotide sequence ID" value="NZ_CP013195.1"/>
</dbReference>
<dbReference type="AlphaFoldDB" id="A0A0S2KLY9"/>
<dbReference type="Proteomes" id="UP000056252">
    <property type="component" value="Chromosome"/>
</dbReference>
<dbReference type="KEGG" id="peo:AS203_09700"/>
<evidence type="ECO:0000313" key="1">
    <source>
        <dbReference type="EMBL" id="ALO49329.1"/>
    </source>
</evidence>
<proteinExistence type="predicted"/>
<dbReference type="STRING" id="76123.AS203_09700"/>
<dbReference type="eggNOG" id="ENOG50337ZM">
    <property type="taxonomic scope" value="Bacteria"/>
</dbReference>
<sequence length="236" mass="26662">MKRHTLIISALFCCLSTHAQEVKRDLSPVISAQQPISSAVSQTRDGIVSATDRSSVDSLHLPTLNASGQVQPFRLSPLYWGGWYSWNLHRGLNINLGTSVFAQFGKNAHRGAGFTQSVSAQYAMPITSRLSFALGGYFNHIYWAHDSFRDAGLSGMLGYRFNEHWEAYLYGQKSLTDNRRIPYPLYDMQMIGDRIGAAVKYNVNPNFSIQVSVEQGWLPRPNTLYFDQYNYPVPRN</sequence>